<name>A0A2B7J082_CUTAC</name>
<dbReference type="EMBL" id="CP031442">
    <property type="protein sequence ID" value="AXM06666.1"/>
    <property type="molecule type" value="Genomic_DNA"/>
</dbReference>
<dbReference type="GeneID" id="92856418"/>
<feature type="region of interest" description="Disordered" evidence="1">
    <location>
        <begin position="1"/>
        <end position="30"/>
    </location>
</feature>
<dbReference type="Proteomes" id="UP000256621">
    <property type="component" value="Chromosome"/>
</dbReference>
<protein>
    <submittedName>
        <fullName evidence="3">Triacylglycerol lipase</fullName>
    </submittedName>
</protein>
<dbReference type="RefSeq" id="WP_002517338.1">
    <property type="nucleotide sequence ID" value="NZ_AP019664.1"/>
</dbReference>
<organism evidence="3 4">
    <name type="scientific">Cutibacterium acnes</name>
    <name type="common">Propionibacterium acnes</name>
    <dbReference type="NCBI Taxonomy" id="1747"/>
    <lineage>
        <taxon>Bacteria</taxon>
        <taxon>Bacillati</taxon>
        <taxon>Actinomycetota</taxon>
        <taxon>Actinomycetes</taxon>
        <taxon>Propionibacteriales</taxon>
        <taxon>Propionibacteriaceae</taxon>
        <taxon>Cutibacterium</taxon>
    </lineage>
</organism>
<gene>
    <name evidence="3" type="ORF">B1B09_04535</name>
    <name evidence="2" type="ORF">DXN06_05560</name>
</gene>
<reference evidence="2 5" key="2">
    <citation type="submission" date="2018-08" db="EMBL/GenBank/DDBJ databases">
        <title>Genome sequencing of Cutibacterium acnes KCOM 1315.</title>
        <authorList>
            <person name="Kook J.-K."/>
            <person name="Park S.-N."/>
            <person name="Lim Y.K."/>
        </authorList>
    </citation>
    <scope>NUCLEOTIDE SEQUENCE [LARGE SCALE GENOMIC DNA]</scope>
    <source>
        <strain evidence="2 5">KCOM 1315</strain>
    </source>
</reference>
<dbReference type="EMBL" id="MVCE01000002">
    <property type="protein sequence ID" value="PGF35387.1"/>
    <property type="molecule type" value="Genomic_DNA"/>
</dbReference>
<evidence type="ECO:0000256" key="1">
    <source>
        <dbReference type="SAM" id="MobiDB-lite"/>
    </source>
</evidence>
<evidence type="ECO:0000313" key="2">
    <source>
        <dbReference type="EMBL" id="AXM06666.1"/>
    </source>
</evidence>
<feature type="compositionally biased region" description="Polar residues" evidence="1">
    <location>
        <begin position="1"/>
        <end position="13"/>
    </location>
</feature>
<evidence type="ECO:0000313" key="4">
    <source>
        <dbReference type="Proteomes" id="UP000226191"/>
    </source>
</evidence>
<reference evidence="3 4" key="1">
    <citation type="submission" date="2017-02" db="EMBL/GenBank/DDBJ databases">
        <title>Prevalence of linear plasmids in Cutibacterium acnes isolates obtained from cancerous prostatic tissue.</title>
        <authorList>
            <person name="Davidsson S."/>
            <person name="Bruggemann H."/>
        </authorList>
    </citation>
    <scope>NUCLEOTIDE SEQUENCE [LARGE SCALE GENOMIC DNA]</scope>
    <source>
        <strain evidence="3 4">11-78</strain>
    </source>
</reference>
<evidence type="ECO:0000313" key="5">
    <source>
        <dbReference type="Proteomes" id="UP000256621"/>
    </source>
</evidence>
<proteinExistence type="predicted"/>
<sequence>MPTQGGSVSSNSYPEHGNITDDPNVTHMVDNELNPTHAHTIQCTPLPFSE</sequence>
<evidence type="ECO:0000313" key="3">
    <source>
        <dbReference type="EMBL" id="PGF35387.1"/>
    </source>
</evidence>
<dbReference type="Proteomes" id="UP000226191">
    <property type="component" value="Unassembled WGS sequence"/>
</dbReference>
<accession>A0A2B7J082</accession>
<dbReference type="AlphaFoldDB" id="A0A2B7J082"/>